<dbReference type="CDD" id="cd14476">
    <property type="entry name" value="SPX_PHO1_like"/>
    <property type="match status" value="1"/>
</dbReference>
<dbReference type="EMBL" id="CACVBM020001828">
    <property type="protein sequence ID" value="CAA7060237.1"/>
    <property type="molecule type" value="Genomic_DNA"/>
</dbReference>
<evidence type="ECO:0000256" key="3">
    <source>
        <dbReference type="ARBA" id="ARBA00022448"/>
    </source>
</evidence>
<dbReference type="Proteomes" id="UP000467841">
    <property type="component" value="Unassembled WGS sequence"/>
</dbReference>
<dbReference type="InterPro" id="IPR004331">
    <property type="entry name" value="SPX_dom"/>
</dbReference>
<evidence type="ECO:0000256" key="1">
    <source>
        <dbReference type="ARBA" id="ARBA00004651"/>
    </source>
</evidence>
<feature type="transmembrane region" description="Helical" evidence="10">
    <location>
        <begin position="605"/>
        <end position="632"/>
    </location>
</feature>
<evidence type="ECO:0000256" key="10">
    <source>
        <dbReference type="SAM" id="Phobius"/>
    </source>
</evidence>
<evidence type="ECO:0000259" key="11">
    <source>
        <dbReference type="PROSITE" id="PS51380"/>
    </source>
</evidence>
<comment type="subcellular location">
    <subcellularLocation>
        <location evidence="1">Cell membrane</location>
        <topology evidence="1">Multi-pass membrane protein</topology>
    </subcellularLocation>
</comment>
<accession>A0A6D2L6S4</accession>
<evidence type="ECO:0000256" key="5">
    <source>
        <dbReference type="ARBA" id="ARBA00022592"/>
    </source>
</evidence>
<evidence type="ECO:0000256" key="6">
    <source>
        <dbReference type="ARBA" id="ARBA00022692"/>
    </source>
</evidence>
<dbReference type="GO" id="GO:0006817">
    <property type="term" value="P:phosphate ion transport"/>
    <property type="evidence" value="ECO:0007669"/>
    <property type="project" value="UniProtKB-KW"/>
</dbReference>
<dbReference type="PANTHER" id="PTHR10783:SF99">
    <property type="entry name" value="PHOSPHATE TRANSPORTER PHO1 HOMOLOG 4"/>
    <property type="match status" value="1"/>
</dbReference>
<feature type="transmembrane region" description="Helical" evidence="10">
    <location>
        <begin position="457"/>
        <end position="475"/>
    </location>
</feature>
<dbReference type="PROSITE" id="PS51382">
    <property type="entry name" value="SPX"/>
    <property type="match status" value="1"/>
</dbReference>
<feature type="transmembrane region" description="Helical" evidence="10">
    <location>
        <begin position="375"/>
        <end position="396"/>
    </location>
</feature>
<comment type="function">
    <text evidence="9">May transport inorganic phosphate (Pi).</text>
</comment>
<feature type="transmembrane region" description="Helical" evidence="10">
    <location>
        <begin position="482"/>
        <end position="500"/>
    </location>
</feature>
<dbReference type="GO" id="GO:0016036">
    <property type="term" value="P:cellular response to phosphate starvation"/>
    <property type="evidence" value="ECO:0007669"/>
    <property type="project" value="TreeGrafter"/>
</dbReference>
<protein>
    <recommendedName>
        <fullName evidence="15">EXS domain-containing protein</fullName>
    </recommendedName>
</protein>
<feature type="transmembrane region" description="Helical" evidence="10">
    <location>
        <begin position="332"/>
        <end position="355"/>
    </location>
</feature>
<organism evidence="13 14">
    <name type="scientific">Microthlaspi erraticum</name>
    <dbReference type="NCBI Taxonomy" id="1685480"/>
    <lineage>
        <taxon>Eukaryota</taxon>
        <taxon>Viridiplantae</taxon>
        <taxon>Streptophyta</taxon>
        <taxon>Embryophyta</taxon>
        <taxon>Tracheophyta</taxon>
        <taxon>Spermatophyta</taxon>
        <taxon>Magnoliopsida</taxon>
        <taxon>eudicotyledons</taxon>
        <taxon>Gunneridae</taxon>
        <taxon>Pentapetalae</taxon>
        <taxon>rosids</taxon>
        <taxon>malvids</taxon>
        <taxon>Brassicales</taxon>
        <taxon>Brassicaceae</taxon>
        <taxon>Coluteocarpeae</taxon>
        <taxon>Microthlaspi</taxon>
    </lineage>
</organism>
<keyword evidence="8 10" id="KW-0472">Membrane</keyword>
<evidence type="ECO:0000259" key="12">
    <source>
        <dbReference type="PROSITE" id="PS51382"/>
    </source>
</evidence>
<dbReference type="OrthoDB" id="9970435at2759"/>
<feature type="transmembrane region" description="Helical" evidence="10">
    <location>
        <begin position="652"/>
        <end position="671"/>
    </location>
</feature>
<feature type="domain" description="SPX" evidence="12">
    <location>
        <begin position="1"/>
        <end position="281"/>
    </location>
</feature>
<comment type="similarity">
    <text evidence="2">Belongs to the SYG1 (TC 2.A.94) family.</text>
</comment>
<dbReference type="AlphaFoldDB" id="A0A6D2L6S4"/>
<evidence type="ECO:0000256" key="4">
    <source>
        <dbReference type="ARBA" id="ARBA00022475"/>
    </source>
</evidence>
<evidence type="ECO:0000313" key="14">
    <source>
        <dbReference type="Proteomes" id="UP000467841"/>
    </source>
</evidence>
<reference evidence="13" key="1">
    <citation type="submission" date="2020-01" db="EMBL/GenBank/DDBJ databases">
        <authorList>
            <person name="Mishra B."/>
        </authorList>
    </citation>
    <scope>NUCLEOTIDE SEQUENCE [LARGE SCALE GENOMIC DNA]</scope>
</reference>
<feature type="transmembrane region" description="Helical" evidence="10">
    <location>
        <begin position="417"/>
        <end position="437"/>
    </location>
</feature>
<keyword evidence="6 10" id="KW-0812">Transmembrane</keyword>
<feature type="transmembrane region" description="Helical" evidence="10">
    <location>
        <begin position="542"/>
        <end position="560"/>
    </location>
</feature>
<dbReference type="GO" id="GO:0000822">
    <property type="term" value="F:inositol hexakisphosphate binding"/>
    <property type="evidence" value="ECO:0007669"/>
    <property type="project" value="TreeGrafter"/>
</dbReference>
<keyword evidence="14" id="KW-1185">Reference proteome</keyword>
<name>A0A6D2L6S4_9BRAS</name>
<proteinExistence type="inferred from homology"/>
<evidence type="ECO:0000256" key="8">
    <source>
        <dbReference type="ARBA" id="ARBA00023136"/>
    </source>
</evidence>
<keyword evidence="7 10" id="KW-1133">Transmembrane helix</keyword>
<keyword evidence="4" id="KW-1003">Cell membrane</keyword>
<sequence length="736" mass="85687">MKFGKEFMSQMVSEWQEAYIDYAYLKTILQDIQSSRKTSDSNVQTKPSFARNLSRRYHREATFSENHDIVVNTVTRELETVYETAFLKAGEAGGDSEVAFFRTLDREFNKVNSFYRFKVEEARNEALALSKQMDALIAFRVRVKEKDPPPSNSVSVDVNALAYEIGSSSKSKEHIVTLRDLMRNDEAAKESILERIRLNKTRENPLSAIKNILKVSKKEELSFTKENLKRVEEGLQVAFIEFYQKLGHLKNYSFLNTLAISKIMKKYDKVARRHAAKLYMEMVDSSYLTSSDEVQQLMQRVESTLTEHFCNSNRSQGMKLLRPKVNKERHRITFSTGFFFGCAVSLIVALVLIVHARNILGTQGQRTYMETMFPLYRFFGFVVLHTIMYAASIYFWRRYRVNYSFIFGFKKGTELGYRHVLLLSFGLGTLSLCAVLLNLDMEMNSQTKEYNSFTELIPLFLLVLVIAITLCPFNILYRSSRFFFLAVLFRCIAAPFYTVSLPDFFLADQLTSQVQALRSIEFYICYYGFGDFRQRRRNTCRSNNVFTTVYFIVAVIPYWLRFLQCIRRIIEEKDLHHGYNAIKYLLTIVAACFRTAYTLNRGSTAWNIAAWVVSGVATFYATYWDIVVDWGLLQRGCKNVFLRDKLLVPHKLVYYVAMVLNVLLRLVWLQTVLNLKFGSLHGETIIALLACLEIIRRGIWNFFRLENEHLNNVGKFRAFKSVPLPFNYQEDRNQDN</sequence>
<dbReference type="PROSITE" id="PS51380">
    <property type="entry name" value="EXS"/>
    <property type="match status" value="1"/>
</dbReference>
<dbReference type="PANTHER" id="PTHR10783">
    <property type="entry name" value="XENOTROPIC AND POLYTROPIC RETROVIRUS RECEPTOR 1-RELATED"/>
    <property type="match status" value="1"/>
</dbReference>
<dbReference type="InterPro" id="IPR004342">
    <property type="entry name" value="EXS_C"/>
</dbReference>
<gene>
    <name evidence="13" type="ORF">MERR_LOCUS47473</name>
</gene>
<evidence type="ECO:0000256" key="2">
    <source>
        <dbReference type="ARBA" id="ARBA00009665"/>
    </source>
</evidence>
<dbReference type="Pfam" id="PF03124">
    <property type="entry name" value="EXS"/>
    <property type="match status" value="1"/>
</dbReference>
<keyword evidence="3" id="KW-0813">Transport</keyword>
<dbReference type="GO" id="GO:0005886">
    <property type="term" value="C:plasma membrane"/>
    <property type="evidence" value="ECO:0007669"/>
    <property type="project" value="UniProtKB-SubCell"/>
</dbReference>
<evidence type="ECO:0000313" key="13">
    <source>
        <dbReference type="EMBL" id="CAA7060237.1"/>
    </source>
</evidence>
<comment type="caution">
    <text evidence="13">The sequence shown here is derived from an EMBL/GenBank/DDBJ whole genome shotgun (WGS) entry which is preliminary data.</text>
</comment>
<dbReference type="InterPro" id="IPR034092">
    <property type="entry name" value="PHO1_SPX"/>
</dbReference>
<dbReference type="Pfam" id="PF03105">
    <property type="entry name" value="SPX"/>
    <property type="match status" value="1"/>
</dbReference>
<evidence type="ECO:0000256" key="9">
    <source>
        <dbReference type="ARBA" id="ARBA00043939"/>
    </source>
</evidence>
<evidence type="ECO:0008006" key="15">
    <source>
        <dbReference type="Google" id="ProtNLM"/>
    </source>
</evidence>
<evidence type="ECO:0000256" key="7">
    <source>
        <dbReference type="ARBA" id="ARBA00022989"/>
    </source>
</evidence>
<feature type="domain" description="EXS" evidence="11">
    <location>
        <begin position="541"/>
        <end position="736"/>
    </location>
</feature>
<keyword evidence="5" id="KW-0592">Phosphate transport</keyword>
<dbReference type="GO" id="GO:0005802">
    <property type="term" value="C:trans-Golgi network"/>
    <property type="evidence" value="ECO:0007669"/>
    <property type="project" value="TreeGrafter"/>
</dbReference>